<proteinExistence type="predicted"/>
<organism evidence="1 2">
    <name type="scientific">Phytophthora megakarya</name>
    <dbReference type="NCBI Taxonomy" id="4795"/>
    <lineage>
        <taxon>Eukaryota</taxon>
        <taxon>Sar</taxon>
        <taxon>Stramenopiles</taxon>
        <taxon>Oomycota</taxon>
        <taxon>Peronosporomycetes</taxon>
        <taxon>Peronosporales</taxon>
        <taxon>Peronosporaceae</taxon>
        <taxon>Phytophthora</taxon>
    </lineage>
</organism>
<dbReference type="PANTHER" id="PTHR40866:SF1">
    <property type="entry name" value="BED-TYPE DOMAIN-CONTAINING PROTEIN"/>
    <property type="match status" value="1"/>
</dbReference>
<name>A0A225WZK5_9STRA</name>
<evidence type="ECO:0008006" key="3">
    <source>
        <dbReference type="Google" id="ProtNLM"/>
    </source>
</evidence>
<dbReference type="AlphaFoldDB" id="A0A225WZK5"/>
<keyword evidence="2" id="KW-1185">Reference proteome</keyword>
<evidence type="ECO:0000313" key="2">
    <source>
        <dbReference type="Proteomes" id="UP000198211"/>
    </source>
</evidence>
<dbReference type="EMBL" id="NBNE01000098">
    <property type="protein sequence ID" value="OWZ22933.1"/>
    <property type="molecule type" value="Genomic_DNA"/>
</dbReference>
<reference evidence="2" key="1">
    <citation type="submission" date="2017-03" db="EMBL/GenBank/DDBJ databases">
        <title>Phytopthora megakarya and P. palmivora, two closely related causual agents of cacao black pod achieved similar genome size and gene model numbers by different mechanisms.</title>
        <authorList>
            <person name="Ali S."/>
            <person name="Shao J."/>
            <person name="Larry D.J."/>
            <person name="Kronmiller B."/>
            <person name="Shen D."/>
            <person name="Strem M.D."/>
            <person name="Melnick R.L."/>
            <person name="Guiltinan M.J."/>
            <person name="Tyler B.M."/>
            <person name="Meinhardt L.W."/>
            <person name="Bailey B.A."/>
        </authorList>
    </citation>
    <scope>NUCLEOTIDE SEQUENCE [LARGE SCALE GENOMIC DNA]</scope>
    <source>
        <strain evidence="2">zdho120</strain>
    </source>
</reference>
<comment type="caution">
    <text evidence="1">The sequence shown here is derived from an EMBL/GenBank/DDBJ whole genome shotgun (WGS) entry which is preliminary data.</text>
</comment>
<protein>
    <recommendedName>
        <fullName evidence="3">HAT C-terminal dimerisation domain-containing protein</fullName>
    </recommendedName>
</protein>
<dbReference type="OrthoDB" id="98856at2759"/>
<gene>
    <name evidence="1" type="ORF">PHMEG_0002284</name>
</gene>
<sequence>MKTLNYAAALHLLISILNESFETPLRPILRQDTCWGLTYAMVERNFRIAELLPVDDDEVVEILPNARSVKRLRDLLAELKRVENVVGRTHGPPQGDIVHPPEFEIARAKERDTANLTAELQRFEVSDEESDDEIEEASFVAQLERKRKRSNKMQAYTLLNSIPPTSNILERFFSLARITYGHERHRLDLYTLEKILFLRVNKRLWNILIIVKWLKWVIMRDMAFTEVGNQLTRELTGLRTSDHICSKFVTTYIHALVPLVEVSIGETLPTRFAIICKEVLLGFSPPSTNKRTLLKPQRDLVVSLLSVDGKTSNDVVALMGDNCPTNKATGNLLGINLLGCSCHKLILAIGRIGKTFGSVATLASKENTLKSAAALRELTELVVVRRNDTRWPSSYNMVKRFFEIEMELRQLPELEMPRQSDLQLLREFMPTLAGSMQLGLVSKSRAYQLLLHDKL</sequence>
<dbReference type="PANTHER" id="PTHR40866">
    <property type="entry name" value="BED-TYPE DOMAIN-CONTAINING PROTEIN"/>
    <property type="match status" value="1"/>
</dbReference>
<accession>A0A225WZK5</accession>
<dbReference type="Proteomes" id="UP000198211">
    <property type="component" value="Unassembled WGS sequence"/>
</dbReference>
<evidence type="ECO:0000313" key="1">
    <source>
        <dbReference type="EMBL" id="OWZ22933.1"/>
    </source>
</evidence>